<gene>
    <name evidence="2" type="ORF">BTO14_16040</name>
</gene>
<evidence type="ECO:0000313" key="3">
    <source>
        <dbReference type="Proteomes" id="UP000247345"/>
    </source>
</evidence>
<accession>A0A2P6C9Y1</accession>
<name>A0A2P6C9Y1_9FLAO</name>
<keyword evidence="1" id="KW-0732">Signal</keyword>
<reference evidence="2 3" key="1">
    <citation type="submission" date="2016-12" db="EMBL/GenBank/DDBJ databases">
        <title>Trade-off between light-utilization and light-protection in marine flavobacteria.</title>
        <authorList>
            <person name="Kumagai Y."/>
            <person name="Yoshizawa S."/>
            <person name="Kogure K."/>
            <person name="Iwasaki W."/>
        </authorList>
    </citation>
    <scope>NUCLEOTIDE SEQUENCE [LARGE SCALE GENOMIC DNA]</scope>
    <source>
        <strain evidence="2 3">KCTC 12100</strain>
    </source>
</reference>
<dbReference type="AlphaFoldDB" id="A0A2P6C9Y1"/>
<feature type="signal peptide" evidence="1">
    <location>
        <begin position="1"/>
        <end position="18"/>
    </location>
</feature>
<keyword evidence="3" id="KW-1185">Reference proteome</keyword>
<feature type="chain" id="PRO_5015103796" evidence="1">
    <location>
        <begin position="19"/>
        <end position="254"/>
    </location>
</feature>
<organism evidence="2 3">
    <name type="scientific">Polaribacter butkevichii</name>
    <dbReference type="NCBI Taxonomy" id="218490"/>
    <lineage>
        <taxon>Bacteria</taxon>
        <taxon>Pseudomonadati</taxon>
        <taxon>Bacteroidota</taxon>
        <taxon>Flavobacteriia</taxon>
        <taxon>Flavobacteriales</taxon>
        <taxon>Flavobacteriaceae</taxon>
    </lineage>
</organism>
<sequence>MKKIAFSFLFFIALSAFGQQVNINNYKYVIVPDRFDFLKTVDQYQTSSLTKFLLEKKGFVVYLSNEKLPEDLVQNRCNGLTATVIDDSSMFTVKSKIELKDCYGTVVYVSETGKSKEKEYKKSYHEAIRNAFETMEDLTYKYVPLKKVSEVKKATTPEVVVVKEVISVPVKEIVSQEKVVVSNHLETLYSQEINNGFQLVNTTPAVVYQLLKTKVKDVFILKDKNGILYKNGDNWIAEYYENDVLVVKQYAIKF</sequence>
<evidence type="ECO:0000313" key="2">
    <source>
        <dbReference type="EMBL" id="PQJ69743.1"/>
    </source>
</evidence>
<dbReference type="EMBL" id="MSCK01000002">
    <property type="protein sequence ID" value="PQJ69743.1"/>
    <property type="molecule type" value="Genomic_DNA"/>
</dbReference>
<evidence type="ECO:0000256" key="1">
    <source>
        <dbReference type="SAM" id="SignalP"/>
    </source>
</evidence>
<comment type="caution">
    <text evidence="2">The sequence shown here is derived from an EMBL/GenBank/DDBJ whole genome shotgun (WGS) entry which is preliminary data.</text>
</comment>
<protein>
    <submittedName>
        <fullName evidence="2">Uncharacterized protein</fullName>
    </submittedName>
</protein>
<dbReference type="Proteomes" id="UP000247345">
    <property type="component" value="Unassembled WGS sequence"/>
</dbReference>
<proteinExistence type="predicted"/>